<dbReference type="Gene3D" id="2.60.40.1190">
    <property type="match status" value="1"/>
</dbReference>
<dbReference type="CDD" id="cd09627">
    <property type="entry name" value="DOMON_murB_like"/>
    <property type="match status" value="1"/>
</dbReference>
<reference evidence="2" key="1">
    <citation type="journal article" date="2019" name="Int. J. Syst. Evol. Microbiol.">
        <title>The Global Catalogue of Microorganisms (GCM) 10K type strain sequencing project: providing services to taxonomists for standard genome sequencing and annotation.</title>
        <authorList>
            <consortium name="The Broad Institute Genomics Platform"/>
            <consortium name="The Broad Institute Genome Sequencing Center for Infectious Disease"/>
            <person name="Wu L."/>
            <person name="Ma J."/>
        </authorList>
    </citation>
    <scope>NUCLEOTIDE SEQUENCE [LARGE SCALE GENOMIC DNA]</scope>
    <source>
        <strain evidence="2">CGMCC 1.8957</strain>
    </source>
</reference>
<name>A0ABQ3LTK2_9SPHN</name>
<keyword evidence="2" id="KW-1185">Reference proteome</keyword>
<protein>
    <recommendedName>
        <fullName evidence="3">DOMON-like domain-containing protein</fullName>
    </recommendedName>
</protein>
<comment type="caution">
    <text evidence="1">The sequence shown here is derived from an EMBL/GenBank/DDBJ whole genome shotgun (WGS) entry which is preliminary data.</text>
</comment>
<organism evidence="1 2">
    <name type="scientific">Sphingomonas glacialis</name>
    <dbReference type="NCBI Taxonomy" id="658225"/>
    <lineage>
        <taxon>Bacteria</taxon>
        <taxon>Pseudomonadati</taxon>
        <taxon>Pseudomonadota</taxon>
        <taxon>Alphaproteobacteria</taxon>
        <taxon>Sphingomonadales</taxon>
        <taxon>Sphingomonadaceae</taxon>
        <taxon>Sphingomonas</taxon>
    </lineage>
</organism>
<dbReference type="Proteomes" id="UP000652430">
    <property type="component" value="Unassembled WGS sequence"/>
</dbReference>
<gene>
    <name evidence="1" type="ORF">GCM10008023_28780</name>
</gene>
<dbReference type="RefSeq" id="WP_189676811.1">
    <property type="nucleotide sequence ID" value="NZ_BNAQ01000004.1"/>
</dbReference>
<accession>A0ABQ3LTK2</accession>
<proteinExistence type="predicted"/>
<dbReference type="EMBL" id="BNAQ01000004">
    <property type="protein sequence ID" value="GHH20643.1"/>
    <property type="molecule type" value="Genomic_DNA"/>
</dbReference>
<sequence>MSEFIPEAPRPLATRYRLVAHPDLPPTAVEAVDVDVIRDGDTLLLTFMVEGNDHVALPDWVAAARTDDLWKTTCCELFLGVAGDSGYVEFNYSPSTRWAAYRFAAHRAGGHDLPLTVDPRVDRGDDNSAYLVEVEQSLSDLPRGPFEMALTAVIEETDGTKSFWALAHTDGPPDFHNRDCFIATLPAADHP</sequence>
<evidence type="ECO:0000313" key="2">
    <source>
        <dbReference type="Proteomes" id="UP000652430"/>
    </source>
</evidence>
<evidence type="ECO:0000313" key="1">
    <source>
        <dbReference type="EMBL" id="GHH20643.1"/>
    </source>
</evidence>
<evidence type="ECO:0008006" key="3">
    <source>
        <dbReference type="Google" id="ProtNLM"/>
    </source>
</evidence>